<dbReference type="InterPro" id="IPR010427">
    <property type="entry name" value="DUF1023"/>
</dbReference>
<reference evidence="2" key="1">
    <citation type="submission" date="2019-07" db="EMBL/GenBank/DDBJ databases">
        <title>Genomic Encyclopedia of Type Strains, Phase IV (KMG-IV): sequencing the most valuable type-strain genomes for metagenomic binning, comparative biology and taxonomic classification.</title>
        <authorList>
            <person name="Goeker M."/>
        </authorList>
    </citation>
    <scope>NUCLEOTIDE SEQUENCE</scope>
    <source>
        <strain evidence="2">DSM 44596</strain>
    </source>
</reference>
<proteinExistence type="predicted"/>
<evidence type="ECO:0000259" key="1">
    <source>
        <dbReference type="Pfam" id="PF06259"/>
    </source>
</evidence>
<dbReference type="SUPFAM" id="SSF53474">
    <property type="entry name" value="alpha/beta-Hydrolases"/>
    <property type="match status" value="1"/>
</dbReference>
<keyword evidence="2" id="KW-0378">Hydrolase</keyword>
<dbReference type="InterPro" id="IPR029058">
    <property type="entry name" value="AB_hydrolase_fold"/>
</dbReference>
<sequence length="492" mass="51234">MRPTISDVRAFSLEPLRTASSQLIEADRRAEDILDAARRTVEREFDVWKGEAATAAAAELSATLRVSGRISIAVRNVADCYAGAANTLGHAYRAVNMIIDDATLTHGLTVTDNGEVFPPAPATPGSLADILQGDQYAEAAATFGIRLSEALDAVKQADHTAAEALATALGQLAELLGPPVAVVSDPIGLPGNPAALSNYWNSISPGEKDALALRDPAIGSRDGLPALDRDYYNRRYLESMRETSPSTYAAVAAELRPDMFLLAVSPDGHTAIALGNPDTADNVATLVPGTGTTVGGIGGDLQRTRAMYDAARVASPGSVNSVILWSGYDSPPTIPDAGLDRYADTAAPALDAFQDGLRASHDGPASHNVVIGHSYGSTVIGAATTDGGSLNVDDLVFVASPGVDAERVDELRLDTTAGADMGEHVYATTAFWDPVQLIPRALGIHGFDPADPTFGAQVFTSAPGSPGLAVHSDYWNAENPALKTLGRIISGK</sequence>
<feature type="domain" description="DUF1023" evidence="1">
    <location>
        <begin position="268"/>
        <end position="439"/>
    </location>
</feature>
<comment type="caution">
    <text evidence="2">The sequence shown here is derived from an EMBL/GenBank/DDBJ whole genome shotgun (WGS) entry which is preliminary data.</text>
</comment>
<gene>
    <name evidence="2" type="ORF">FNL38_104462</name>
</gene>
<dbReference type="Pfam" id="PF06259">
    <property type="entry name" value="Abhydrolase_8"/>
    <property type="match status" value="1"/>
</dbReference>
<name>A0A652YPS0_NOCGL</name>
<protein>
    <submittedName>
        <fullName evidence="2">Alpha/beta hydrolase family protein</fullName>
    </submittedName>
</protein>
<dbReference type="EMBL" id="VNIQ01000004">
    <property type="protein sequence ID" value="TYQ04086.1"/>
    <property type="molecule type" value="Genomic_DNA"/>
</dbReference>
<dbReference type="AlphaFoldDB" id="A0A652YPS0"/>
<dbReference type="GO" id="GO:0016787">
    <property type="term" value="F:hydrolase activity"/>
    <property type="evidence" value="ECO:0007669"/>
    <property type="project" value="UniProtKB-KW"/>
</dbReference>
<evidence type="ECO:0000313" key="2">
    <source>
        <dbReference type="EMBL" id="TYQ04086.1"/>
    </source>
</evidence>
<accession>A0A652YPS0</accession>
<organism evidence="2">
    <name type="scientific">Nocardia globerula</name>
    <dbReference type="NCBI Taxonomy" id="1818"/>
    <lineage>
        <taxon>Bacteria</taxon>
        <taxon>Bacillati</taxon>
        <taxon>Actinomycetota</taxon>
        <taxon>Actinomycetes</taxon>
        <taxon>Mycobacteriales</taxon>
        <taxon>Nocardiaceae</taxon>
        <taxon>Nocardia</taxon>
    </lineage>
</organism>